<comment type="similarity">
    <text evidence="2">Belongs to the THOC5 family.</text>
</comment>
<evidence type="ECO:0000313" key="6">
    <source>
        <dbReference type="WBParaSite" id="ACRNAN_Path_1457.g5710.t1"/>
    </source>
</evidence>
<dbReference type="PANTHER" id="PTHR13375:SF3">
    <property type="entry name" value="THO COMPLEX SUBUNIT 5 HOMOLOG"/>
    <property type="match status" value="1"/>
</dbReference>
<evidence type="ECO:0000256" key="4">
    <source>
        <dbReference type="SAM" id="MobiDB-lite"/>
    </source>
</evidence>
<protein>
    <submittedName>
        <fullName evidence="6">THO complex subunit 5</fullName>
    </submittedName>
</protein>
<dbReference type="GO" id="GO:0006406">
    <property type="term" value="P:mRNA export from nucleus"/>
    <property type="evidence" value="ECO:0007669"/>
    <property type="project" value="TreeGrafter"/>
</dbReference>
<feature type="region of interest" description="Disordered" evidence="4">
    <location>
        <begin position="299"/>
        <end position="342"/>
    </location>
</feature>
<feature type="compositionally biased region" description="Low complexity" evidence="4">
    <location>
        <begin position="1"/>
        <end position="18"/>
    </location>
</feature>
<feature type="region of interest" description="Disordered" evidence="4">
    <location>
        <begin position="1"/>
        <end position="21"/>
    </location>
</feature>
<organism evidence="5 6">
    <name type="scientific">Acrobeloides nanus</name>
    <dbReference type="NCBI Taxonomy" id="290746"/>
    <lineage>
        <taxon>Eukaryota</taxon>
        <taxon>Metazoa</taxon>
        <taxon>Ecdysozoa</taxon>
        <taxon>Nematoda</taxon>
        <taxon>Chromadorea</taxon>
        <taxon>Rhabditida</taxon>
        <taxon>Tylenchina</taxon>
        <taxon>Cephalobomorpha</taxon>
        <taxon>Cephaloboidea</taxon>
        <taxon>Cephalobidae</taxon>
        <taxon>Acrobeloides</taxon>
    </lineage>
</organism>
<dbReference type="PANTHER" id="PTHR13375">
    <property type="entry name" value="FMS INTERACTING PROTEIN"/>
    <property type="match status" value="1"/>
</dbReference>
<evidence type="ECO:0000256" key="3">
    <source>
        <dbReference type="ARBA" id="ARBA00023242"/>
    </source>
</evidence>
<dbReference type="WBParaSite" id="ACRNAN_Path_1457.g5710.t1">
    <property type="protein sequence ID" value="ACRNAN_Path_1457.g5710.t1"/>
    <property type="gene ID" value="ACRNAN_Path_1457.g5710"/>
</dbReference>
<feature type="compositionally biased region" description="Acidic residues" evidence="4">
    <location>
        <begin position="301"/>
        <end position="323"/>
    </location>
</feature>
<name>A0A914C0S5_9BILA</name>
<evidence type="ECO:0000256" key="2">
    <source>
        <dbReference type="ARBA" id="ARBA00008044"/>
    </source>
</evidence>
<dbReference type="GO" id="GO:0003729">
    <property type="term" value="F:mRNA binding"/>
    <property type="evidence" value="ECO:0007669"/>
    <property type="project" value="TreeGrafter"/>
</dbReference>
<dbReference type="Pfam" id="PF09766">
    <property type="entry name" value="FmiP_Thoc5"/>
    <property type="match status" value="1"/>
</dbReference>
<dbReference type="Proteomes" id="UP000887540">
    <property type="component" value="Unplaced"/>
</dbReference>
<dbReference type="AlphaFoldDB" id="A0A914C0S5"/>
<evidence type="ECO:0000313" key="5">
    <source>
        <dbReference type="Proteomes" id="UP000887540"/>
    </source>
</evidence>
<keyword evidence="5" id="KW-1185">Reference proteome</keyword>
<accession>A0A914C0S5</accession>
<comment type="subcellular location">
    <subcellularLocation>
        <location evidence="1">Nucleus</location>
    </subcellularLocation>
</comment>
<dbReference type="GO" id="GO:0000445">
    <property type="term" value="C:THO complex part of transcription export complex"/>
    <property type="evidence" value="ECO:0007669"/>
    <property type="project" value="TreeGrafter"/>
</dbReference>
<evidence type="ECO:0000256" key="1">
    <source>
        <dbReference type="ARBA" id="ARBA00004123"/>
    </source>
</evidence>
<keyword evidence="3" id="KW-0539">Nucleus</keyword>
<dbReference type="InterPro" id="IPR019163">
    <property type="entry name" value="THO_Thoc5"/>
</dbReference>
<reference evidence="6" key="1">
    <citation type="submission" date="2022-11" db="UniProtKB">
        <authorList>
            <consortium name="WormBaseParasite"/>
        </authorList>
    </citation>
    <scope>IDENTIFICATION</scope>
</reference>
<sequence length="695" mass="80043">MAPQTTTKSKTNVTSTKTVTREPLPTATLQGFYNQEDEAAQNLTDEKIHSDLASFTNSIRSTITNNLSNTDIWTNDEFRHLLLLQTAKLRRLNKLSNFRNKLYQDRLGDARKKVEQHYLFLQNLKSEIAHLQKAIETCLEFRSADTDLELIPVEEFYDKAPETISKPEITKDNSHEQRLARLNYELHERKSILGIIQEMDSRKDVLLTDIKGKEQRLSQVKPKIVALKETARPLLDILGLKSVSESTMEMYKKVGYLPEELKVLYVNTGVYNELFPEDPIHMSCDGDIQAAINLKNSTAEVIEEDEEEQEKEEEEEMKEEEEEESKKNRKKKSKRKEKEVNEKLQKKKDKLLTAYPISLSMEINFGKKTKAKLTFIYLSEIKCVSLKCKLDADTHYPSITSAETIFDELYDHDFAEKCPSTVSQALLDMLDIDLRKHVSNIGKPYKFLQKLCCVPSNDQKLQDGKPLAQQTFEFFIQVLQRIKDRLKSRVALSKKLQELESGKFLNNLPTNIAEKFPQKILSRMSGFKLISAEDFLLAPSYTNEQKAIVNNLNSAHDLDRGILCMAYVERADFRLYTYVYVPTAYPRPGHFPTMLLVVRTDPEKLNPSIMAGILSLENYINTQAIDYIDAVEQEDELLPVMFGLLMSRLDVVLEVASKRQGTNDFPLEHLYTAYSRGKTQDFPFYYDSINNSYGF</sequence>
<proteinExistence type="inferred from homology"/>